<dbReference type="EMBL" id="ML220179">
    <property type="protein sequence ID" value="TGZ76423.1"/>
    <property type="molecule type" value="Genomic_DNA"/>
</dbReference>
<dbReference type="Gene3D" id="6.10.150.10">
    <property type="match status" value="1"/>
</dbReference>
<evidence type="ECO:0008006" key="8">
    <source>
        <dbReference type="Google" id="ProtNLM"/>
    </source>
</evidence>
<feature type="compositionally biased region" description="Basic and acidic residues" evidence="5">
    <location>
        <begin position="144"/>
        <end position="156"/>
    </location>
</feature>
<dbReference type="Gene3D" id="6.10.140.2040">
    <property type="match status" value="1"/>
</dbReference>
<gene>
    <name evidence="6" type="ORF">EX30DRAFT_344907</name>
</gene>
<protein>
    <recommendedName>
        <fullName evidence="8">RPEL repeat protein</fullName>
    </recommendedName>
</protein>
<evidence type="ECO:0000313" key="7">
    <source>
        <dbReference type="Proteomes" id="UP000298138"/>
    </source>
</evidence>
<evidence type="ECO:0000256" key="2">
    <source>
        <dbReference type="ARBA" id="ARBA00022737"/>
    </source>
</evidence>
<dbReference type="PANTHER" id="PTHR22793">
    <property type="entry name" value="MYOCARDIN-RELATED TRANSCRIPTION FACTOR-RELATED"/>
    <property type="match status" value="1"/>
</dbReference>
<feature type="repeat" description="RPEL" evidence="4">
    <location>
        <begin position="30"/>
        <end position="55"/>
    </location>
</feature>
<dbReference type="STRING" id="341454.A0A4S2MI19"/>
<reference evidence="6 7" key="1">
    <citation type="submission" date="2019-04" db="EMBL/GenBank/DDBJ databases">
        <title>Comparative genomics and transcriptomics to analyze fruiting body development in filamentous ascomycetes.</title>
        <authorList>
            <consortium name="DOE Joint Genome Institute"/>
            <person name="Lutkenhaus R."/>
            <person name="Traeger S."/>
            <person name="Breuer J."/>
            <person name="Kuo A."/>
            <person name="Lipzen A."/>
            <person name="Pangilinan J."/>
            <person name="Dilworth D."/>
            <person name="Sandor L."/>
            <person name="Poggeler S."/>
            <person name="Barry K."/>
            <person name="Grigoriev I.V."/>
            <person name="Nowrousian M."/>
        </authorList>
    </citation>
    <scope>NUCLEOTIDE SEQUENCE [LARGE SCALE GENOMIC DNA]</scope>
    <source>
        <strain evidence="6 7">CBS 389.68</strain>
    </source>
</reference>
<dbReference type="PANTHER" id="PTHR22793:SF12">
    <property type="entry name" value="MYOCARDIN-RELATED TRANSCRIPTION FACTOR, ISOFORM H"/>
    <property type="match status" value="1"/>
</dbReference>
<proteinExistence type="predicted"/>
<feature type="repeat" description="RPEL" evidence="4">
    <location>
        <begin position="118"/>
        <end position="143"/>
    </location>
</feature>
<dbReference type="SMART" id="SM00707">
    <property type="entry name" value="RPEL"/>
    <property type="match status" value="3"/>
</dbReference>
<name>A0A4S2MI19_9PEZI</name>
<accession>A0A4S2MI19</accession>
<evidence type="ECO:0000256" key="4">
    <source>
        <dbReference type="PROSITE-ProRule" id="PRU00401"/>
    </source>
</evidence>
<evidence type="ECO:0000256" key="3">
    <source>
        <dbReference type="ARBA" id="ARBA00023242"/>
    </source>
</evidence>
<feature type="repeat" description="RPEL" evidence="4">
    <location>
        <begin position="72"/>
        <end position="97"/>
    </location>
</feature>
<keyword evidence="3" id="KW-0539">Nucleus</keyword>
<dbReference type="OrthoDB" id="197676at2759"/>
<dbReference type="GO" id="GO:0005634">
    <property type="term" value="C:nucleus"/>
    <property type="evidence" value="ECO:0007669"/>
    <property type="project" value="UniProtKB-SubCell"/>
</dbReference>
<dbReference type="InterPro" id="IPR004018">
    <property type="entry name" value="RPEL_repeat"/>
</dbReference>
<dbReference type="AlphaFoldDB" id="A0A4S2MI19"/>
<feature type="region of interest" description="Disordered" evidence="5">
    <location>
        <begin position="1"/>
        <end position="20"/>
    </location>
</feature>
<dbReference type="GO" id="GO:0003713">
    <property type="term" value="F:transcription coactivator activity"/>
    <property type="evidence" value="ECO:0007669"/>
    <property type="project" value="TreeGrafter"/>
</dbReference>
<dbReference type="PROSITE" id="PS51073">
    <property type="entry name" value="RPEL"/>
    <property type="match status" value="3"/>
</dbReference>
<sequence>MSNPSVPEPSQENVATTDRLASQSLAARRKSLEHALAHRPEAKDLEERHILQHGSAKILQKQHELEKAMTADQLRKHLARRPTIEELEARHILPENSHHVSPALLAHQKELERSMLEDSLKGKLAHRPAPEEVIKKGILTADEDPTHPSEEEKKLE</sequence>
<dbReference type="GO" id="GO:0045944">
    <property type="term" value="P:positive regulation of transcription by RNA polymerase II"/>
    <property type="evidence" value="ECO:0007669"/>
    <property type="project" value="TreeGrafter"/>
</dbReference>
<organism evidence="6 7">
    <name type="scientific">Ascodesmis nigricans</name>
    <dbReference type="NCBI Taxonomy" id="341454"/>
    <lineage>
        <taxon>Eukaryota</taxon>
        <taxon>Fungi</taxon>
        <taxon>Dikarya</taxon>
        <taxon>Ascomycota</taxon>
        <taxon>Pezizomycotina</taxon>
        <taxon>Pezizomycetes</taxon>
        <taxon>Pezizales</taxon>
        <taxon>Ascodesmidaceae</taxon>
        <taxon>Ascodesmis</taxon>
    </lineage>
</organism>
<evidence type="ECO:0000313" key="6">
    <source>
        <dbReference type="EMBL" id="TGZ76423.1"/>
    </source>
</evidence>
<evidence type="ECO:0000256" key="5">
    <source>
        <dbReference type="SAM" id="MobiDB-lite"/>
    </source>
</evidence>
<feature type="region of interest" description="Disordered" evidence="5">
    <location>
        <begin position="121"/>
        <end position="156"/>
    </location>
</feature>
<comment type="subcellular location">
    <subcellularLocation>
        <location evidence="1">Nucleus</location>
    </subcellularLocation>
</comment>
<dbReference type="Pfam" id="PF02755">
    <property type="entry name" value="RPEL"/>
    <property type="match status" value="3"/>
</dbReference>
<dbReference type="InterPro" id="IPR043451">
    <property type="entry name" value="Myocardin-like"/>
</dbReference>
<keyword evidence="2" id="KW-0677">Repeat</keyword>
<keyword evidence="7" id="KW-1185">Reference proteome</keyword>
<dbReference type="InParanoid" id="A0A4S2MI19"/>
<evidence type="ECO:0000256" key="1">
    <source>
        <dbReference type="ARBA" id="ARBA00004123"/>
    </source>
</evidence>
<dbReference type="Proteomes" id="UP000298138">
    <property type="component" value="Unassembled WGS sequence"/>
</dbReference>